<evidence type="ECO:0000256" key="1">
    <source>
        <dbReference type="SAM" id="MobiDB-lite"/>
    </source>
</evidence>
<accession>A0A6J4J413</accession>
<name>A0A6J4J413_9PROT</name>
<proteinExistence type="predicted"/>
<dbReference type="EMBL" id="CADCTL010000207">
    <property type="protein sequence ID" value="CAA9267393.1"/>
    <property type="molecule type" value="Genomic_DNA"/>
</dbReference>
<gene>
    <name evidence="2" type="ORF">AVDCRST_MAG04-2911</name>
</gene>
<sequence length="74" mass="8741">MSLRKKDYAYWPNRPAAAATRWNVLSTHPDLEGAERRLRHITSPRIYYDERGQLARAPTPTEEERAVPRNPWRP</sequence>
<dbReference type="AlphaFoldDB" id="A0A6J4J413"/>
<organism evidence="2">
    <name type="scientific">uncultured Acetobacteraceae bacterium</name>
    <dbReference type="NCBI Taxonomy" id="169975"/>
    <lineage>
        <taxon>Bacteria</taxon>
        <taxon>Pseudomonadati</taxon>
        <taxon>Pseudomonadota</taxon>
        <taxon>Alphaproteobacteria</taxon>
        <taxon>Acetobacterales</taxon>
        <taxon>Acetobacteraceae</taxon>
        <taxon>environmental samples</taxon>
    </lineage>
</organism>
<feature type="region of interest" description="Disordered" evidence="1">
    <location>
        <begin position="50"/>
        <end position="74"/>
    </location>
</feature>
<reference evidence="2" key="1">
    <citation type="submission" date="2020-02" db="EMBL/GenBank/DDBJ databases">
        <authorList>
            <person name="Meier V. D."/>
        </authorList>
    </citation>
    <scope>NUCLEOTIDE SEQUENCE</scope>
    <source>
        <strain evidence="2">AVDCRST_MAG04</strain>
    </source>
</reference>
<protein>
    <submittedName>
        <fullName evidence="2">Uncharacterized protein</fullName>
    </submittedName>
</protein>
<evidence type="ECO:0000313" key="2">
    <source>
        <dbReference type="EMBL" id="CAA9267393.1"/>
    </source>
</evidence>